<dbReference type="GO" id="GO:0043138">
    <property type="term" value="F:3'-5' DNA helicase activity"/>
    <property type="evidence" value="ECO:0007669"/>
    <property type="project" value="UniProtKB-EC"/>
</dbReference>
<proteinExistence type="inferred from homology"/>
<evidence type="ECO:0000313" key="12">
    <source>
        <dbReference type="Proteomes" id="UP001215598"/>
    </source>
</evidence>
<dbReference type="GO" id="GO:0005737">
    <property type="term" value="C:cytoplasm"/>
    <property type="evidence" value="ECO:0007669"/>
    <property type="project" value="TreeGrafter"/>
</dbReference>
<evidence type="ECO:0000259" key="9">
    <source>
        <dbReference type="PROSITE" id="PS51192"/>
    </source>
</evidence>
<name>A0AAD7NP16_9AGAR</name>
<evidence type="ECO:0000256" key="3">
    <source>
        <dbReference type="ARBA" id="ARBA00022840"/>
    </source>
</evidence>
<dbReference type="PROSITE" id="PS51192">
    <property type="entry name" value="HELICASE_ATP_BIND_1"/>
    <property type="match status" value="1"/>
</dbReference>
<gene>
    <name evidence="11" type="ORF">B0H16DRAFT_1452201</name>
</gene>
<evidence type="ECO:0000259" key="10">
    <source>
        <dbReference type="PROSITE" id="PS51194"/>
    </source>
</evidence>
<protein>
    <recommendedName>
        <fullName evidence="7">DNA 3'-5' helicase</fullName>
        <ecNumber evidence="7">5.6.2.4</ecNumber>
    </recommendedName>
</protein>
<dbReference type="SMART" id="SM00487">
    <property type="entry name" value="DEXDc"/>
    <property type="match status" value="1"/>
</dbReference>
<feature type="domain" description="Helicase C-terminal" evidence="10">
    <location>
        <begin position="333"/>
        <end position="486"/>
    </location>
</feature>
<dbReference type="GO" id="GO:0005524">
    <property type="term" value="F:ATP binding"/>
    <property type="evidence" value="ECO:0007669"/>
    <property type="project" value="UniProtKB-KW"/>
</dbReference>
<dbReference type="PANTHER" id="PTHR13710:SF105">
    <property type="entry name" value="ATP-DEPENDENT DNA HELICASE Q1"/>
    <property type="match status" value="1"/>
</dbReference>
<evidence type="ECO:0000313" key="11">
    <source>
        <dbReference type="EMBL" id="KAJ7769809.1"/>
    </source>
</evidence>
<dbReference type="InterPro" id="IPR011545">
    <property type="entry name" value="DEAD/DEAH_box_helicase_dom"/>
</dbReference>
<comment type="caution">
    <text evidence="11">The sequence shown here is derived from an EMBL/GenBank/DDBJ whole genome shotgun (WGS) entry which is preliminary data.</text>
</comment>
<dbReference type="Gene3D" id="3.40.50.300">
    <property type="entry name" value="P-loop containing nucleotide triphosphate hydrolases"/>
    <property type="match status" value="2"/>
</dbReference>
<dbReference type="GO" id="GO:0003677">
    <property type="term" value="F:DNA binding"/>
    <property type="evidence" value="ECO:0007669"/>
    <property type="project" value="UniProtKB-KW"/>
</dbReference>
<dbReference type="SMART" id="SM00490">
    <property type="entry name" value="HELICc"/>
    <property type="match status" value="1"/>
</dbReference>
<dbReference type="GO" id="GO:0005694">
    <property type="term" value="C:chromosome"/>
    <property type="evidence" value="ECO:0007669"/>
    <property type="project" value="TreeGrafter"/>
</dbReference>
<dbReference type="PROSITE" id="PS51194">
    <property type="entry name" value="HELICASE_CTER"/>
    <property type="match status" value="1"/>
</dbReference>
<evidence type="ECO:0000256" key="1">
    <source>
        <dbReference type="ARBA" id="ARBA00005446"/>
    </source>
</evidence>
<dbReference type="InterPro" id="IPR001650">
    <property type="entry name" value="Helicase_C-like"/>
</dbReference>
<keyword evidence="12" id="KW-1185">Reference proteome</keyword>
<evidence type="ECO:0000256" key="8">
    <source>
        <dbReference type="SAM" id="MobiDB-lite"/>
    </source>
</evidence>
<keyword evidence="11" id="KW-0347">Helicase</keyword>
<dbReference type="AlphaFoldDB" id="A0AAD7NP16"/>
<evidence type="ECO:0000256" key="6">
    <source>
        <dbReference type="ARBA" id="ARBA00034617"/>
    </source>
</evidence>
<keyword evidence="11" id="KW-0378">Hydrolase</keyword>
<comment type="similarity">
    <text evidence="1">Belongs to the helicase family. RecQ subfamily.</text>
</comment>
<keyword evidence="4" id="KW-0238">DNA-binding</keyword>
<dbReference type="Pfam" id="PF00270">
    <property type="entry name" value="DEAD"/>
    <property type="match status" value="1"/>
</dbReference>
<keyword evidence="2" id="KW-0547">Nucleotide-binding</keyword>
<evidence type="ECO:0000256" key="2">
    <source>
        <dbReference type="ARBA" id="ARBA00022741"/>
    </source>
</evidence>
<reference evidence="11" key="1">
    <citation type="submission" date="2023-03" db="EMBL/GenBank/DDBJ databases">
        <title>Massive genome expansion in bonnet fungi (Mycena s.s.) driven by repeated elements and novel gene families across ecological guilds.</title>
        <authorList>
            <consortium name="Lawrence Berkeley National Laboratory"/>
            <person name="Harder C.B."/>
            <person name="Miyauchi S."/>
            <person name="Viragh M."/>
            <person name="Kuo A."/>
            <person name="Thoen E."/>
            <person name="Andreopoulos B."/>
            <person name="Lu D."/>
            <person name="Skrede I."/>
            <person name="Drula E."/>
            <person name="Henrissat B."/>
            <person name="Morin E."/>
            <person name="Kohler A."/>
            <person name="Barry K."/>
            <person name="LaButti K."/>
            <person name="Morin E."/>
            <person name="Salamov A."/>
            <person name="Lipzen A."/>
            <person name="Mereny Z."/>
            <person name="Hegedus B."/>
            <person name="Baldrian P."/>
            <person name="Stursova M."/>
            <person name="Weitz H."/>
            <person name="Taylor A."/>
            <person name="Grigoriev I.V."/>
            <person name="Nagy L.G."/>
            <person name="Martin F."/>
            <person name="Kauserud H."/>
        </authorList>
    </citation>
    <scope>NUCLEOTIDE SEQUENCE</scope>
    <source>
        <strain evidence="11">CBHHK182m</strain>
    </source>
</reference>
<dbReference type="GO" id="GO:0009378">
    <property type="term" value="F:four-way junction helicase activity"/>
    <property type="evidence" value="ECO:0007669"/>
    <property type="project" value="TreeGrafter"/>
</dbReference>
<evidence type="ECO:0000256" key="5">
    <source>
        <dbReference type="ARBA" id="ARBA00023235"/>
    </source>
</evidence>
<evidence type="ECO:0000256" key="7">
    <source>
        <dbReference type="ARBA" id="ARBA00034808"/>
    </source>
</evidence>
<organism evidence="11 12">
    <name type="scientific">Mycena metata</name>
    <dbReference type="NCBI Taxonomy" id="1033252"/>
    <lineage>
        <taxon>Eukaryota</taxon>
        <taxon>Fungi</taxon>
        <taxon>Dikarya</taxon>
        <taxon>Basidiomycota</taxon>
        <taxon>Agaricomycotina</taxon>
        <taxon>Agaricomycetes</taxon>
        <taxon>Agaricomycetidae</taxon>
        <taxon>Agaricales</taxon>
        <taxon>Marasmiineae</taxon>
        <taxon>Mycenaceae</taxon>
        <taxon>Mycena</taxon>
    </lineage>
</organism>
<dbReference type="SUPFAM" id="SSF52540">
    <property type="entry name" value="P-loop containing nucleoside triphosphate hydrolases"/>
    <property type="match status" value="1"/>
</dbReference>
<dbReference type="InterPro" id="IPR027417">
    <property type="entry name" value="P-loop_NTPase"/>
</dbReference>
<dbReference type="InterPro" id="IPR014001">
    <property type="entry name" value="Helicase_ATP-bd"/>
</dbReference>
<comment type="catalytic activity">
    <reaction evidence="6">
        <text>Couples ATP hydrolysis with the unwinding of duplex DNA by translocating in the 3'-5' direction.</text>
        <dbReference type="EC" id="5.6.2.4"/>
    </reaction>
</comment>
<dbReference type="PANTHER" id="PTHR13710">
    <property type="entry name" value="DNA HELICASE RECQ FAMILY MEMBER"/>
    <property type="match status" value="1"/>
</dbReference>
<feature type="region of interest" description="Disordered" evidence="8">
    <location>
        <begin position="1"/>
        <end position="68"/>
    </location>
</feature>
<keyword evidence="5" id="KW-0413">Isomerase</keyword>
<dbReference type="EMBL" id="JARKIB010000017">
    <property type="protein sequence ID" value="KAJ7769809.1"/>
    <property type="molecule type" value="Genomic_DNA"/>
</dbReference>
<feature type="domain" description="Helicase ATP-binding" evidence="9">
    <location>
        <begin position="129"/>
        <end position="299"/>
    </location>
</feature>
<sequence length="666" mass="75181">MVHPDSIPTVNWPPPRIHTVTPAQTPLRRNIHRREPSDTFESPSNPLAPTKHKKQHRNGYEQSPQTPSFLPFSLNNPGAPRQRAFDLSKQTRLEPVPTLDPWEWNSLAQKSHAIPAGGTLHSYQVQIANLVLRRQNDAIVIAATGSGKSLSWTLPLLARKEGISLVVTPYTSLGLDAEESNSCDGITSIFIYSEQNTMEDFEKVATVEMLVVYVCPEMLESPSFARLLHSKSWQGRLSGIYIDEAHLVHQTHVWRPSYSRIYQLRNIVGHNIPLICPSATCPELYRTSLVTYAGLHSDYILINLGNFRPELSTIILPMEHDISSFLDIAFIIPLGARESDLAKNPTLVFCDDLELLTDMFWWAFSRAASMQIPTRAIDIIHSGLSARHQELCLQDFHDGVTSILFGSSKISAGMNFKGVLRVIQYKCRGLKITDFDQRRGRGARRKGESAVGMIFVEPSMQRGSDVSVENPGDEDPGMVELVQSNSCAEVIIQRCLDNPPHSRHHELDCCNRCDPALRPGREYRWVEVDAAPATVSSGIKSTELQRETIFKKLVVWRLEHWRTYWKQNWPSYGPKSLISDTDLEALSTHTSKIFSPEDMCQYTHILHWTALSTPLFDTIQEICGELNLLPKVVVDNTPVEEPQRKRRKTAATKPEVLQNGEMVIDF</sequence>
<evidence type="ECO:0000256" key="4">
    <source>
        <dbReference type="ARBA" id="ARBA00023125"/>
    </source>
</evidence>
<dbReference type="EC" id="5.6.2.4" evidence="7"/>
<accession>A0AAD7NP16</accession>
<keyword evidence="3" id="KW-0067">ATP-binding</keyword>
<dbReference type="Proteomes" id="UP001215598">
    <property type="component" value="Unassembled WGS sequence"/>
</dbReference>
<dbReference type="Pfam" id="PF00271">
    <property type="entry name" value="Helicase_C"/>
    <property type="match status" value="1"/>
</dbReference>
<dbReference type="GO" id="GO:0000724">
    <property type="term" value="P:double-strand break repair via homologous recombination"/>
    <property type="evidence" value="ECO:0007669"/>
    <property type="project" value="TreeGrafter"/>
</dbReference>